<keyword evidence="3 5" id="KW-1133">Transmembrane helix</keyword>
<keyword evidence="4 5" id="KW-0472">Membrane</keyword>
<evidence type="ECO:0000256" key="5">
    <source>
        <dbReference type="SAM" id="Phobius"/>
    </source>
</evidence>
<feature type="transmembrane region" description="Helical" evidence="5">
    <location>
        <begin position="153"/>
        <end position="171"/>
    </location>
</feature>
<dbReference type="Pfam" id="PF07690">
    <property type="entry name" value="MFS_1"/>
    <property type="match status" value="1"/>
</dbReference>
<feature type="transmembrane region" description="Helical" evidence="5">
    <location>
        <begin position="240"/>
        <end position="259"/>
    </location>
</feature>
<feature type="transmembrane region" description="Helical" evidence="5">
    <location>
        <begin position="412"/>
        <end position="437"/>
    </location>
</feature>
<evidence type="ECO:0000259" key="6">
    <source>
        <dbReference type="PROSITE" id="PS50850"/>
    </source>
</evidence>
<protein>
    <recommendedName>
        <fullName evidence="6">Major facilitator superfamily (MFS) profile domain-containing protein</fullName>
    </recommendedName>
</protein>
<dbReference type="EMBL" id="RWJN01000322">
    <property type="protein sequence ID" value="TCD63100.1"/>
    <property type="molecule type" value="Genomic_DNA"/>
</dbReference>
<dbReference type="AlphaFoldDB" id="A0A4R0R6D3"/>
<evidence type="ECO:0000313" key="7">
    <source>
        <dbReference type="EMBL" id="TCD63100.1"/>
    </source>
</evidence>
<dbReference type="InterPro" id="IPR020846">
    <property type="entry name" value="MFS_dom"/>
</dbReference>
<comment type="subcellular location">
    <subcellularLocation>
        <location evidence="1">Membrane</location>
        <topology evidence="1">Multi-pass membrane protein</topology>
    </subcellularLocation>
</comment>
<comment type="caution">
    <text evidence="7">The sequence shown here is derived from an EMBL/GenBank/DDBJ whole genome shotgun (WGS) entry which is preliminary data.</text>
</comment>
<reference evidence="7 8" key="1">
    <citation type="submission" date="2018-11" db="EMBL/GenBank/DDBJ databases">
        <title>Genome assembly of Steccherinum ochraceum LE-BIN_3174, the white-rot fungus of the Steccherinaceae family (The Residual Polyporoid clade, Polyporales, Basidiomycota).</title>
        <authorList>
            <person name="Fedorova T.V."/>
            <person name="Glazunova O.A."/>
            <person name="Landesman E.O."/>
            <person name="Moiseenko K.V."/>
            <person name="Psurtseva N.V."/>
            <person name="Savinova O.S."/>
            <person name="Shakhova N.V."/>
            <person name="Tyazhelova T.V."/>
            <person name="Vasina D.V."/>
        </authorList>
    </citation>
    <scope>NUCLEOTIDE SEQUENCE [LARGE SCALE GENOMIC DNA]</scope>
    <source>
        <strain evidence="7 8">LE-BIN_3174</strain>
    </source>
</reference>
<dbReference type="GO" id="GO:0005886">
    <property type="term" value="C:plasma membrane"/>
    <property type="evidence" value="ECO:0007669"/>
    <property type="project" value="TreeGrafter"/>
</dbReference>
<feature type="transmembrane region" description="Helical" evidence="5">
    <location>
        <begin position="444"/>
        <end position="463"/>
    </location>
</feature>
<dbReference type="Gene3D" id="1.20.1250.20">
    <property type="entry name" value="MFS general substrate transporter like domains"/>
    <property type="match status" value="1"/>
</dbReference>
<feature type="transmembrane region" description="Helical" evidence="5">
    <location>
        <begin position="183"/>
        <end position="202"/>
    </location>
</feature>
<dbReference type="OrthoDB" id="3437016at2759"/>
<dbReference type="PROSITE" id="PS50850">
    <property type="entry name" value="MFS"/>
    <property type="match status" value="1"/>
</dbReference>
<dbReference type="SUPFAM" id="SSF103473">
    <property type="entry name" value="MFS general substrate transporter"/>
    <property type="match status" value="1"/>
</dbReference>
<evidence type="ECO:0000256" key="3">
    <source>
        <dbReference type="ARBA" id="ARBA00022989"/>
    </source>
</evidence>
<dbReference type="PANTHER" id="PTHR23501">
    <property type="entry name" value="MAJOR FACILITATOR SUPERFAMILY"/>
    <property type="match status" value="1"/>
</dbReference>
<organism evidence="7 8">
    <name type="scientific">Steccherinum ochraceum</name>
    <dbReference type="NCBI Taxonomy" id="92696"/>
    <lineage>
        <taxon>Eukaryota</taxon>
        <taxon>Fungi</taxon>
        <taxon>Dikarya</taxon>
        <taxon>Basidiomycota</taxon>
        <taxon>Agaricomycotina</taxon>
        <taxon>Agaricomycetes</taxon>
        <taxon>Polyporales</taxon>
        <taxon>Steccherinaceae</taxon>
        <taxon>Steccherinum</taxon>
    </lineage>
</organism>
<evidence type="ECO:0000256" key="4">
    <source>
        <dbReference type="ARBA" id="ARBA00023136"/>
    </source>
</evidence>
<dbReference type="Proteomes" id="UP000292702">
    <property type="component" value="Unassembled WGS sequence"/>
</dbReference>
<sequence length="616" mass="65818">MALQRSHHPQLEDSCIWHSAEGLCLGYHVKKTSPQEDSSNTTTSRSYRWPQSWPFRSLNDVRNPDSTRAMAEDESNVDAITAITVEDLEKAEINPPQTIIPVEDAPLKGSQRGLKFWLVFVALCSAQLLSALDLGGVGTAAPTIVSNLNGTDFTWVGSAYSLSSAACLPLSGNLAQIFGRRPILLASLILFAAGSAISASAHSMSILIGGRAIQGVGGGGIQSLVAIVTADITSLRDRGLFTGIIGVMWTLGSVIGPFVTGSLAEKASWRWIFYLNLPLCGLAFGAVILLLDLPTPPHDSLWTKIGSVDWIGNALIIASTTSCIIALTWGGVHLPWSSPQVIVPLVVGVLGLAISLLYEFRWATKPTIPKSVFQNRTSSFGLLATFLHGIAVISVGFYLPTWFQSVRAASPIVSGLLFLPMVATISPSAIVQGIIVTKLGKYRLVNVIGWCFMLLGMGLFISMHVETSIGVLVVYQLILGFVLAPLSVTENAAAVSLLTFFRVFSQAWGIAIAGTILQNELSTRLPPAVIAQLPHGAELAYAIVPKIPDMQQPAKAQVEQAFLSSMRKVWIVMEGLCAAGLVTALAAKDVPLHKKTDEEWDMKVKTDGETSAGVAP</sequence>
<dbReference type="PANTHER" id="PTHR23501:SF102">
    <property type="entry name" value="DRUG TRANSPORTER, PUTATIVE (AFU_ORTHOLOGUE AFUA_3G08530)-RELATED"/>
    <property type="match status" value="1"/>
</dbReference>
<feature type="domain" description="Major facilitator superfamily (MFS) profile" evidence="6">
    <location>
        <begin position="119"/>
        <end position="592"/>
    </location>
</feature>
<dbReference type="GO" id="GO:0022857">
    <property type="term" value="F:transmembrane transporter activity"/>
    <property type="evidence" value="ECO:0007669"/>
    <property type="project" value="InterPro"/>
</dbReference>
<evidence type="ECO:0000256" key="2">
    <source>
        <dbReference type="ARBA" id="ARBA00022692"/>
    </source>
</evidence>
<feature type="transmembrane region" description="Helical" evidence="5">
    <location>
        <begin position="341"/>
        <end position="360"/>
    </location>
</feature>
<feature type="transmembrane region" description="Helical" evidence="5">
    <location>
        <begin position="495"/>
        <end position="517"/>
    </location>
</feature>
<feature type="transmembrane region" description="Helical" evidence="5">
    <location>
        <begin position="469"/>
        <end position="488"/>
    </location>
</feature>
<feature type="transmembrane region" description="Helical" evidence="5">
    <location>
        <begin position="271"/>
        <end position="291"/>
    </location>
</feature>
<feature type="transmembrane region" description="Helical" evidence="5">
    <location>
        <begin position="116"/>
        <end position="141"/>
    </location>
</feature>
<dbReference type="PRINTS" id="PR01036">
    <property type="entry name" value="TCRTETB"/>
</dbReference>
<evidence type="ECO:0000256" key="1">
    <source>
        <dbReference type="ARBA" id="ARBA00004141"/>
    </source>
</evidence>
<dbReference type="InterPro" id="IPR036259">
    <property type="entry name" value="MFS_trans_sf"/>
</dbReference>
<feature type="transmembrane region" description="Helical" evidence="5">
    <location>
        <begin position="380"/>
        <end position="400"/>
    </location>
</feature>
<accession>A0A4R0R6D3</accession>
<feature type="transmembrane region" description="Helical" evidence="5">
    <location>
        <begin position="311"/>
        <end position="329"/>
    </location>
</feature>
<name>A0A4R0R6D3_9APHY</name>
<keyword evidence="2 5" id="KW-0812">Transmembrane</keyword>
<gene>
    <name evidence="7" type="ORF">EIP91_006004</name>
</gene>
<proteinExistence type="predicted"/>
<dbReference type="Gene3D" id="1.20.1720.10">
    <property type="entry name" value="Multidrug resistance protein D"/>
    <property type="match status" value="1"/>
</dbReference>
<dbReference type="InterPro" id="IPR011701">
    <property type="entry name" value="MFS"/>
</dbReference>
<keyword evidence="8" id="KW-1185">Reference proteome</keyword>
<dbReference type="STRING" id="92696.A0A4R0R6D3"/>
<evidence type="ECO:0000313" key="8">
    <source>
        <dbReference type="Proteomes" id="UP000292702"/>
    </source>
</evidence>
<feature type="transmembrane region" description="Helical" evidence="5">
    <location>
        <begin position="208"/>
        <end position="228"/>
    </location>
</feature>